<keyword evidence="4" id="KW-0804">Transcription</keyword>
<evidence type="ECO:0000256" key="2">
    <source>
        <dbReference type="ARBA" id="ARBA00023015"/>
    </source>
</evidence>
<dbReference type="GO" id="GO:0005634">
    <property type="term" value="C:nucleus"/>
    <property type="evidence" value="ECO:0007669"/>
    <property type="project" value="UniProtKB-SubCell"/>
</dbReference>
<keyword evidence="2" id="KW-0805">Transcription regulation</keyword>
<comment type="caution">
    <text evidence="8">The sequence shown here is derived from an EMBL/GenBank/DDBJ whole genome shotgun (WGS) entry which is preliminary data.</text>
</comment>
<dbReference type="PROSITE" id="PS50888">
    <property type="entry name" value="BHLH"/>
    <property type="match status" value="1"/>
</dbReference>
<dbReference type="AlphaFoldDB" id="A0AAV1X761"/>
<evidence type="ECO:0000256" key="6">
    <source>
        <dbReference type="SAM" id="MobiDB-lite"/>
    </source>
</evidence>
<feature type="compositionally biased region" description="Basic and acidic residues" evidence="6">
    <location>
        <begin position="309"/>
        <end position="331"/>
    </location>
</feature>
<feature type="region of interest" description="Disordered" evidence="6">
    <location>
        <begin position="61"/>
        <end position="89"/>
    </location>
</feature>
<name>A0AAV1X761_LUPLU</name>
<protein>
    <recommendedName>
        <fullName evidence="7">BHLH domain-containing protein</fullName>
    </recommendedName>
</protein>
<organism evidence="8 9">
    <name type="scientific">Lupinus luteus</name>
    <name type="common">European yellow lupine</name>
    <dbReference type="NCBI Taxonomy" id="3873"/>
    <lineage>
        <taxon>Eukaryota</taxon>
        <taxon>Viridiplantae</taxon>
        <taxon>Streptophyta</taxon>
        <taxon>Embryophyta</taxon>
        <taxon>Tracheophyta</taxon>
        <taxon>Spermatophyta</taxon>
        <taxon>Magnoliopsida</taxon>
        <taxon>eudicotyledons</taxon>
        <taxon>Gunneridae</taxon>
        <taxon>Pentapetalae</taxon>
        <taxon>rosids</taxon>
        <taxon>fabids</taxon>
        <taxon>Fabales</taxon>
        <taxon>Fabaceae</taxon>
        <taxon>Papilionoideae</taxon>
        <taxon>50 kb inversion clade</taxon>
        <taxon>genistoids sensu lato</taxon>
        <taxon>core genistoids</taxon>
        <taxon>Genisteae</taxon>
        <taxon>Lupinus</taxon>
    </lineage>
</organism>
<dbReference type="EMBL" id="CAXHTB010000012">
    <property type="protein sequence ID" value="CAL0316827.1"/>
    <property type="molecule type" value="Genomic_DNA"/>
</dbReference>
<dbReference type="InterPro" id="IPR045843">
    <property type="entry name" value="IND-like"/>
</dbReference>
<evidence type="ECO:0000313" key="9">
    <source>
        <dbReference type="Proteomes" id="UP001497480"/>
    </source>
</evidence>
<gene>
    <name evidence="8" type="ORF">LLUT_LOCUS17887</name>
</gene>
<dbReference type="GO" id="GO:0046983">
    <property type="term" value="F:protein dimerization activity"/>
    <property type="evidence" value="ECO:0007669"/>
    <property type="project" value="InterPro"/>
</dbReference>
<dbReference type="InterPro" id="IPR011598">
    <property type="entry name" value="bHLH_dom"/>
</dbReference>
<keyword evidence="3" id="KW-0238">DNA-binding</keyword>
<evidence type="ECO:0000259" key="7">
    <source>
        <dbReference type="PROSITE" id="PS50888"/>
    </source>
</evidence>
<dbReference type="SUPFAM" id="SSF47459">
    <property type="entry name" value="HLH, helix-loop-helix DNA-binding domain"/>
    <property type="match status" value="1"/>
</dbReference>
<evidence type="ECO:0000256" key="4">
    <source>
        <dbReference type="ARBA" id="ARBA00023163"/>
    </source>
</evidence>
<feature type="region of interest" description="Disordered" evidence="6">
    <location>
        <begin position="298"/>
        <end position="345"/>
    </location>
</feature>
<comment type="subcellular location">
    <subcellularLocation>
        <location evidence="1">Nucleus</location>
    </subcellularLocation>
</comment>
<sequence length="453" mass="50669">MAEQCAGNSVATSTSTPLNWWYLQANSVPSWNNTNNIWNNQTNPNSSSSCEDDISVSTSFTNASNHSTHTVESSRRFVEPPAPSSNELMGEHGSDNQLWSHVLLGVGSNNSQEIGENFLDALSSKSMGSTMFEPACDYLKKLDTNWDHHYNGSTSFNTFEKHLNGYSDAMIENNNERLTKLSNLVSTWSIAPPDPEVNNIHFVPQTTNNMSLNSTMDHYSQSDPNCHIKQPSSGVFPNFYGQNMMRVKQQYHASEVPGPVFGKSSNTNNNGYQNGFNSLSPISCQRNFSDQILFNNRIRNNNGKGEGTAIREVKKKRCEESSETMLKKPKQDTSTASSTKAPNKDKVADKITALQQIVSPFGKTDQASVLFEAIGYIKILQEEVQILCNPYLKNNNSCKDPWGRFDRKDKEDTKHELRSKGLCLVPTSCTPLAYREISGPDYWTPAYRGCLYR</sequence>
<evidence type="ECO:0000256" key="5">
    <source>
        <dbReference type="ARBA" id="ARBA00023242"/>
    </source>
</evidence>
<keyword evidence="9" id="KW-1185">Reference proteome</keyword>
<dbReference type="InterPro" id="IPR036638">
    <property type="entry name" value="HLH_DNA-bd_sf"/>
</dbReference>
<dbReference type="InterPro" id="IPR045239">
    <property type="entry name" value="bHLH95_bHLH"/>
</dbReference>
<evidence type="ECO:0000256" key="1">
    <source>
        <dbReference type="ARBA" id="ARBA00004123"/>
    </source>
</evidence>
<keyword evidence="5" id="KW-0539">Nucleus</keyword>
<dbReference type="PANTHER" id="PTHR16223">
    <property type="entry name" value="TRANSCRIPTION FACTOR BHLH83-RELATED"/>
    <property type="match status" value="1"/>
</dbReference>
<dbReference type="PANTHER" id="PTHR16223:SF383">
    <property type="entry name" value="TRANSCRIPTION FACTOR BHLH111"/>
    <property type="match status" value="1"/>
</dbReference>
<dbReference type="CDD" id="cd11393">
    <property type="entry name" value="bHLH_AtbHLH_like"/>
    <property type="match status" value="1"/>
</dbReference>
<dbReference type="GO" id="GO:0000981">
    <property type="term" value="F:DNA-binding transcription factor activity, RNA polymerase II-specific"/>
    <property type="evidence" value="ECO:0007669"/>
    <property type="project" value="TreeGrafter"/>
</dbReference>
<proteinExistence type="predicted"/>
<dbReference type="Proteomes" id="UP001497480">
    <property type="component" value="Unassembled WGS sequence"/>
</dbReference>
<evidence type="ECO:0000256" key="3">
    <source>
        <dbReference type="ARBA" id="ARBA00023125"/>
    </source>
</evidence>
<evidence type="ECO:0000313" key="8">
    <source>
        <dbReference type="EMBL" id="CAL0316827.1"/>
    </source>
</evidence>
<feature type="compositionally biased region" description="Polar residues" evidence="6">
    <location>
        <begin position="332"/>
        <end position="341"/>
    </location>
</feature>
<reference evidence="8 9" key="1">
    <citation type="submission" date="2024-03" db="EMBL/GenBank/DDBJ databases">
        <authorList>
            <person name="Martinez-Hernandez J."/>
        </authorList>
    </citation>
    <scope>NUCLEOTIDE SEQUENCE [LARGE SCALE GENOMIC DNA]</scope>
</reference>
<feature type="domain" description="BHLH" evidence="7">
    <location>
        <begin position="331"/>
        <end position="380"/>
    </location>
</feature>
<dbReference type="GO" id="GO:0000978">
    <property type="term" value="F:RNA polymerase II cis-regulatory region sequence-specific DNA binding"/>
    <property type="evidence" value="ECO:0007669"/>
    <property type="project" value="TreeGrafter"/>
</dbReference>
<feature type="compositionally biased region" description="Polar residues" evidence="6">
    <location>
        <begin position="61"/>
        <end position="71"/>
    </location>
</feature>
<accession>A0AAV1X761</accession>